<sequence>MKTEIRRAIITSATLSMFKIFMNRFKRSIRELYLPERDPEYDENVYKCLNFNVNHYFYADTCPWFNLEFFLNIESIAITLKSIQLSDEDLNMFLRSWQKGKTNRQVRQVVLLTSSARDVKEILKGCGGELMDPRTTQLKFREVDGQEYKWIRGGIHIRRNDGRIAAILNNNRRYSTEDENVSDVEIEKYLEARDIWNSENSPDKWLESDFYIYVF</sequence>
<protein>
    <submittedName>
        <fullName evidence="3">FBA_2 domain-containing protein</fullName>
    </submittedName>
</protein>
<accession>A0A1I7TU03</accession>
<dbReference type="WBParaSite" id="Csp11.Scaffold629.g11769.t1">
    <property type="protein sequence ID" value="Csp11.Scaffold629.g11769.t1"/>
    <property type="gene ID" value="Csp11.Scaffold629.g11769"/>
</dbReference>
<keyword evidence="2" id="KW-1185">Reference proteome</keyword>
<evidence type="ECO:0000313" key="2">
    <source>
        <dbReference type="Proteomes" id="UP000095282"/>
    </source>
</evidence>
<reference evidence="3" key="1">
    <citation type="submission" date="2016-11" db="UniProtKB">
        <authorList>
            <consortium name="WormBaseParasite"/>
        </authorList>
    </citation>
    <scope>IDENTIFICATION</scope>
</reference>
<dbReference type="Pfam" id="PF07735">
    <property type="entry name" value="FBA_2"/>
    <property type="match status" value="1"/>
</dbReference>
<feature type="domain" description="Sdz-33 F-box" evidence="1">
    <location>
        <begin position="50"/>
        <end position="107"/>
    </location>
</feature>
<dbReference type="PANTHER" id="PTHR21503">
    <property type="entry name" value="F-BOX-CONTAINING HYPOTHETICAL PROTEIN C.ELEGANS"/>
    <property type="match status" value="1"/>
</dbReference>
<dbReference type="PANTHER" id="PTHR21503:SF8">
    <property type="entry name" value="F-BOX ASSOCIATED DOMAIN-CONTAINING PROTEIN-RELATED"/>
    <property type="match status" value="1"/>
</dbReference>
<dbReference type="Proteomes" id="UP000095282">
    <property type="component" value="Unplaced"/>
</dbReference>
<dbReference type="InterPro" id="IPR012885">
    <property type="entry name" value="F-box_Sdz-33"/>
</dbReference>
<dbReference type="eggNOG" id="ENOG502TKIQ">
    <property type="taxonomic scope" value="Eukaryota"/>
</dbReference>
<proteinExistence type="predicted"/>
<evidence type="ECO:0000313" key="3">
    <source>
        <dbReference type="WBParaSite" id="Csp11.Scaffold629.g11769.t1"/>
    </source>
</evidence>
<name>A0A1I7TU03_9PELO</name>
<evidence type="ECO:0000259" key="1">
    <source>
        <dbReference type="Pfam" id="PF07735"/>
    </source>
</evidence>
<dbReference type="AlphaFoldDB" id="A0A1I7TU03"/>
<organism evidence="2 3">
    <name type="scientific">Caenorhabditis tropicalis</name>
    <dbReference type="NCBI Taxonomy" id="1561998"/>
    <lineage>
        <taxon>Eukaryota</taxon>
        <taxon>Metazoa</taxon>
        <taxon>Ecdysozoa</taxon>
        <taxon>Nematoda</taxon>
        <taxon>Chromadorea</taxon>
        <taxon>Rhabditida</taxon>
        <taxon>Rhabditina</taxon>
        <taxon>Rhabditomorpha</taxon>
        <taxon>Rhabditoidea</taxon>
        <taxon>Rhabditidae</taxon>
        <taxon>Peloderinae</taxon>
        <taxon>Caenorhabditis</taxon>
    </lineage>
</organism>